<dbReference type="EMBL" id="JBFCZG010000006">
    <property type="protein sequence ID" value="KAL3420605.1"/>
    <property type="molecule type" value="Genomic_DNA"/>
</dbReference>
<keyword evidence="2" id="KW-0560">Oxidoreductase</keyword>
<dbReference type="Gene3D" id="3.40.50.720">
    <property type="entry name" value="NAD(P)-binding Rossmann-like Domain"/>
    <property type="match status" value="1"/>
</dbReference>
<feature type="domain" description="NmrA-like" evidence="3">
    <location>
        <begin position="5"/>
        <end position="216"/>
    </location>
</feature>
<dbReference type="InterPro" id="IPR051609">
    <property type="entry name" value="NmrA/Isoflavone_reductase-like"/>
</dbReference>
<dbReference type="SUPFAM" id="SSF51735">
    <property type="entry name" value="NAD(P)-binding Rossmann-fold domains"/>
    <property type="match status" value="1"/>
</dbReference>
<protein>
    <recommendedName>
        <fullName evidence="3">NmrA-like domain-containing protein</fullName>
    </recommendedName>
</protein>
<evidence type="ECO:0000313" key="5">
    <source>
        <dbReference type="Proteomes" id="UP001629113"/>
    </source>
</evidence>
<gene>
    <name evidence="4" type="ORF">PVAG01_07050</name>
</gene>
<reference evidence="4 5" key="1">
    <citation type="submission" date="2024-06" db="EMBL/GenBank/DDBJ databases">
        <title>Complete genome of Phlyctema vagabunda strain 19-DSS-EL-015.</title>
        <authorList>
            <person name="Fiorenzani C."/>
        </authorList>
    </citation>
    <scope>NUCLEOTIDE SEQUENCE [LARGE SCALE GENOMIC DNA]</scope>
    <source>
        <strain evidence="4 5">19-DSS-EL-015</strain>
    </source>
</reference>
<accession>A0ABR4PBE7</accession>
<dbReference type="InterPro" id="IPR008030">
    <property type="entry name" value="NmrA-like"/>
</dbReference>
<dbReference type="CDD" id="cd05259">
    <property type="entry name" value="PCBER_SDR_a"/>
    <property type="match status" value="1"/>
</dbReference>
<evidence type="ECO:0000259" key="3">
    <source>
        <dbReference type="Pfam" id="PF05368"/>
    </source>
</evidence>
<dbReference type="Proteomes" id="UP001629113">
    <property type="component" value="Unassembled WGS sequence"/>
</dbReference>
<keyword evidence="1" id="KW-0521">NADP</keyword>
<proteinExistence type="predicted"/>
<dbReference type="PANTHER" id="PTHR47706:SF1">
    <property type="entry name" value="CIPA-LIKE, PUTATIVE (AFU_ORTHOLOGUE AFUA_1G12460)-RELATED"/>
    <property type="match status" value="1"/>
</dbReference>
<organism evidence="4 5">
    <name type="scientific">Phlyctema vagabunda</name>
    <dbReference type="NCBI Taxonomy" id="108571"/>
    <lineage>
        <taxon>Eukaryota</taxon>
        <taxon>Fungi</taxon>
        <taxon>Dikarya</taxon>
        <taxon>Ascomycota</taxon>
        <taxon>Pezizomycotina</taxon>
        <taxon>Leotiomycetes</taxon>
        <taxon>Helotiales</taxon>
        <taxon>Dermateaceae</taxon>
        <taxon>Phlyctema</taxon>
    </lineage>
</organism>
<name>A0ABR4PBE7_9HELO</name>
<evidence type="ECO:0000256" key="1">
    <source>
        <dbReference type="ARBA" id="ARBA00022857"/>
    </source>
</evidence>
<dbReference type="PANTHER" id="PTHR47706">
    <property type="entry name" value="NMRA-LIKE FAMILY PROTEIN"/>
    <property type="match status" value="1"/>
</dbReference>
<sequence length="299" mass="32248">MSEIKTVAIAGAGGNVGVYAFKALFDAGFKITVLTRAKGSTTYDASVKVIEVDYSSIDSLTAALQGQDAVVSTVAATAIESQTVLINAAIAAGVKRLIPSDYGSNSTCAKIQDWPIYSTTAKIQKYLIGKSKTTDLTYSFLASGTPLDLIFSPIGLVDFQNHKVELYDGGDNRISASTFPSVGKAISEILKYPAETKNRLLRISQTILQQNKLLAVAKELRPDISWEITEASTDDQLKEAFAALNGGYYSQPTIVKYIKAIIFSGDRYESVYDVTDNELLGIESVTDEQLKELLINALG</sequence>
<dbReference type="Pfam" id="PF05368">
    <property type="entry name" value="NmrA"/>
    <property type="match status" value="1"/>
</dbReference>
<evidence type="ECO:0000256" key="2">
    <source>
        <dbReference type="ARBA" id="ARBA00023002"/>
    </source>
</evidence>
<dbReference type="InterPro" id="IPR045312">
    <property type="entry name" value="PCBER-like"/>
</dbReference>
<evidence type="ECO:0000313" key="4">
    <source>
        <dbReference type="EMBL" id="KAL3420605.1"/>
    </source>
</evidence>
<comment type="caution">
    <text evidence="4">The sequence shown here is derived from an EMBL/GenBank/DDBJ whole genome shotgun (WGS) entry which is preliminary data.</text>
</comment>
<keyword evidence="5" id="KW-1185">Reference proteome</keyword>
<dbReference type="InterPro" id="IPR036291">
    <property type="entry name" value="NAD(P)-bd_dom_sf"/>
</dbReference>